<feature type="compositionally biased region" description="Basic and acidic residues" evidence="1">
    <location>
        <begin position="678"/>
        <end position="691"/>
    </location>
</feature>
<feature type="region of interest" description="Disordered" evidence="1">
    <location>
        <begin position="356"/>
        <end position="390"/>
    </location>
</feature>
<feature type="compositionally biased region" description="Low complexity" evidence="1">
    <location>
        <begin position="137"/>
        <end position="148"/>
    </location>
</feature>
<comment type="caution">
    <text evidence="2">The sequence shown here is derived from an EMBL/GenBank/DDBJ whole genome shotgun (WGS) entry which is preliminary data.</text>
</comment>
<dbReference type="AlphaFoldDB" id="A0AAE0XAT3"/>
<feature type="region of interest" description="Disordered" evidence="1">
    <location>
        <begin position="126"/>
        <end position="148"/>
    </location>
</feature>
<name>A0AAE0XAT3_9PEZI</name>
<evidence type="ECO:0000313" key="2">
    <source>
        <dbReference type="EMBL" id="KAK3689229.1"/>
    </source>
</evidence>
<feature type="compositionally biased region" description="Polar residues" evidence="1">
    <location>
        <begin position="258"/>
        <end position="284"/>
    </location>
</feature>
<dbReference type="Proteomes" id="UP001270362">
    <property type="component" value="Unassembled WGS sequence"/>
</dbReference>
<feature type="region of interest" description="Disordered" evidence="1">
    <location>
        <begin position="203"/>
        <end position="232"/>
    </location>
</feature>
<protein>
    <submittedName>
        <fullName evidence="2">Uncharacterized protein</fullName>
    </submittedName>
</protein>
<evidence type="ECO:0000256" key="1">
    <source>
        <dbReference type="SAM" id="MobiDB-lite"/>
    </source>
</evidence>
<dbReference type="EMBL" id="JAULSO010000002">
    <property type="protein sequence ID" value="KAK3689229.1"/>
    <property type="molecule type" value="Genomic_DNA"/>
</dbReference>
<gene>
    <name evidence="2" type="ORF">B0T22DRAFT_536201</name>
</gene>
<feature type="region of interest" description="Disordered" evidence="1">
    <location>
        <begin position="653"/>
        <end position="713"/>
    </location>
</feature>
<evidence type="ECO:0000313" key="3">
    <source>
        <dbReference type="Proteomes" id="UP001270362"/>
    </source>
</evidence>
<keyword evidence="3" id="KW-1185">Reference proteome</keyword>
<feature type="compositionally biased region" description="Basic residues" evidence="1">
    <location>
        <begin position="692"/>
        <end position="703"/>
    </location>
</feature>
<accession>A0AAE0XAT3</accession>
<feature type="region of interest" description="Disordered" evidence="1">
    <location>
        <begin position="252"/>
        <end position="284"/>
    </location>
</feature>
<proteinExistence type="predicted"/>
<feature type="compositionally biased region" description="Polar residues" evidence="1">
    <location>
        <begin position="360"/>
        <end position="369"/>
    </location>
</feature>
<reference evidence="2" key="2">
    <citation type="submission" date="2023-06" db="EMBL/GenBank/DDBJ databases">
        <authorList>
            <consortium name="Lawrence Berkeley National Laboratory"/>
            <person name="Haridas S."/>
            <person name="Hensen N."/>
            <person name="Bonometti L."/>
            <person name="Westerberg I."/>
            <person name="Brannstrom I.O."/>
            <person name="Guillou S."/>
            <person name="Cros-Aarteil S."/>
            <person name="Calhoun S."/>
            <person name="Kuo A."/>
            <person name="Mondo S."/>
            <person name="Pangilinan J."/>
            <person name="Riley R."/>
            <person name="Labutti K."/>
            <person name="Andreopoulos B."/>
            <person name="Lipzen A."/>
            <person name="Chen C."/>
            <person name="Yanf M."/>
            <person name="Daum C."/>
            <person name="Ng V."/>
            <person name="Clum A."/>
            <person name="Steindorff A."/>
            <person name="Ohm R."/>
            <person name="Martin F."/>
            <person name="Silar P."/>
            <person name="Natvig D."/>
            <person name="Lalanne C."/>
            <person name="Gautier V."/>
            <person name="Ament-Velasquez S.L."/>
            <person name="Kruys A."/>
            <person name="Hutchinson M.I."/>
            <person name="Powell A.J."/>
            <person name="Barry K."/>
            <person name="Miller A.N."/>
            <person name="Grigoriev I.V."/>
            <person name="Debuchy R."/>
            <person name="Gladieux P."/>
            <person name="Thoren M.H."/>
            <person name="Johannesson H."/>
        </authorList>
    </citation>
    <scope>NUCLEOTIDE SEQUENCE</scope>
    <source>
        <strain evidence="2">CBS 314.62</strain>
    </source>
</reference>
<feature type="compositionally biased region" description="Gly residues" evidence="1">
    <location>
        <begin position="704"/>
        <end position="713"/>
    </location>
</feature>
<organism evidence="2 3">
    <name type="scientific">Podospora appendiculata</name>
    <dbReference type="NCBI Taxonomy" id="314037"/>
    <lineage>
        <taxon>Eukaryota</taxon>
        <taxon>Fungi</taxon>
        <taxon>Dikarya</taxon>
        <taxon>Ascomycota</taxon>
        <taxon>Pezizomycotina</taxon>
        <taxon>Sordariomycetes</taxon>
        <taxon>Sordariomycetidae</taxon>
        <taxon>Sordariales</taxon>
        <taxon>Podosporaceae</taxon>
        <taxon>Podospora</taxon>
    </lineage>
</organism>
<sequence length="713" mass="77565">MSMIDSQSHPDTSGQGSHSLHLLNEFVSSLSSDFEDIQEQPQFSEIVHIFCEKAWGVANALALEILNNEDGVAKAETLTRKHQDSTSRDEVKRSDLIQSASRAALKKKAAADHDSRPRRRLLRLEEVTLDASGGPEGSSTSSSEQVTSEADLHDFFQNLDQADLFSHSNLLPDLLDDWFPGGLTGIESPHHIPTVLDASTARMQASASEIVAQPSPSSTTRPGPENVGQAPEAQQSLIYDGLTTAMGEYEVTKPVGSDPTTPETDGTEFGSQPSETTPTVDRFSSPQAPIWSPLTVYSADIPLPVLKAPETNLPEARPPFAVQEICSPCAAGLSVHADPELALLAGIDSLISPPPLETLPQFQVPSTASQDEERHSPEAEETPGSLLPGAEEYTMLDMLAEAIRDIKYLCDDEKTLDGKLSEVLGELQSRLDKSQMRPNMTAWTGSNWCRILAHCDAQSKKTLFFLASSIAAALSFDEQVKDEIKSGMGKKLAAGRVLDRWLSKSSDDGMLRSEQESQPLLSDSISRIVAKERKTLRTHFTRGRKLARMVEKATLGILFSAKIWTWIKMKDQEFDKVELVLSEGRPNVSLFLDSLAAGSIVPPEDVSVLRTQFGLEIAKSATGGSIDFVSGTAPQETGSLDDAVDANRETTEMVQISRDSIKNGNLRPGHESRKRKIKEFGPDAPPKETQGRRRSSKRFKAGRRSGGVGSAAQ</sequence>
<reference evidence="2" key="1">
    <citation type="journal article" date="2023" name="Mol. Phylogenet. Evol.">
        <title>Genome-scale phylogeny and comparative genomics of the fungal order Sordariales.</title>
        <authorList>
            <person name="Hensen N."/>
            <person name="Bonometti L."/>
            <person name="Westerberg I."/>
            <person name="Brannstrom I.O."/>
            <person name="Guillou S."/>
            <person name="Cros-Aarteil S."/>
            <person name="Calhoun S."/>
            <person name="Haridas S."/>
            <person name="Kuo A."/>
            <person name="Mondo S."/>
            <person name="Pangilinan J."/>
            <person name="Riley R."/>
            <person name="LaButti K."/>
            <person name="Andreopoulos B."/>
            <person name="Lipzen A."/>
            <person name="Chen C."/>
            <person name="Yan M."/>
            <person name="Daum C."/>
            <person name="Ng V."/>
            <person name="Clum A."/>
            <person name="Steindorff A."/>
            <person name="Ohm R.A."/>
            <person name="Martin F."/>
            <person name="Silar P."/>
            <person name="Natvig D.O."/>
            <person name="Lalanne C."/>
            <person name="Gautier V."/>
            <person name="Ament-Velasquez S.L."/>
            <person name="Kruys A."/>
            <person name="Hutchinson M.I."/>
            <person name="Powell A.J."/>
            <person name="Barry K."/>
            <person name="Miller A.N."/>
            <person name="Grigoriev I.V."/>
            <person name="Debuchy R."/>
            <person name="Gladieux P."/>
            <person name="Hiltunen Thoren M."/>
            <person name="Johannesson H."/>
        </authorList>
    </citation>
    <scope>NUCLEOTIDE SEQUENCE</scope>
    <source>
        <strain evidence="2">CBS 314.62</strain>
    </source>
</reference>